<dbReference type="GO" id="GO:0000502">
    <property type="term" value="C:proteasome complex"/>
    <property type="evidence" value="ECO:0007669"/>
    <property type="project" value="UniProtKB-KW"/>
</dbReference>
<gene>
    <name evidence="8" type="ORF">CHLNCDRAFT_138705</name>
</gene>
<dbReference type="GO" id="GO:0043248">
    <property type="term" value="P:proteasome assembly"/>
    <property type="evidence" value="ECO:0007669"/>
    <property type="project" value="InterPro"/>
</dbReference>
<reference evidence="8 9" key="1">
    <citation type="journal article" date="2010" name="Plant Cell">
        <title>The Chlorella variabilis NC64A genome reveals adaptation to photosymbiosis, coevolution with viruses, and cryptic sex.</title>
        <authorList>
            <person name="Blanc G."/>
            <person name="Duncan G."/>
            <person name="Agarkova I."/>
            <person name="Borodovsky M."/>
            <person name="Gurnon J."/>
            <person name="Kuo A."/>
            <person name="Lindquist E."/>
            <person name="Lucas S."/>
            <person name="Pangilinan J."/>
            <person name="Polle J."/>
            <person name="Salamov A."/>
            <person name="Terry A."/>
            <person name="Yamada T."/>
            <person name="Dunigan D.D."/>
            <person name="Grigoriev I.V."/>
            <person name="Claverie J.M."/>
            <person name="Van Etten J.L."/>
        </authorList>
    </citation>
    <scope>NUCLEOTIDE SEQUENCE [LARGE SCALE GENOMIC DNA]</scope>
    <source>
        <strain evidence="8 9">NC64A</strain>
    </source>
</reference>
<dbReference type="GO" id="GO:0005737">
    <property type="term" value="C:cytoplasm"/>
    <property type="evidence" value="ECO:0007669"/>
    <property type="project" value="UniProtKB-SubCell"/>
</dbReference>
<feature type="region of interest" description="Disordered" evidence="5">
    <location>
        <begin position="1782"/>
        <end position="1801"/>
    </location>
</feature>
<dbReference type="SUPFAM" id="SSF48371">
    <property type="entry name" value="ARM repeat"/>
    <property type="match status" value="2"/>
</dbReference>
<evidence type="ECO:0000259" key="7">
    <source>
        <dbReference type="Pfam" id="PF24492"/>
    </source>
</evidence>
<dbReference type="InterPro" id="IPR055443">
    <property type="entry name" value="HEAT_ECM29"/>
</dbReference>
<keyword evidence="9" id="KW-1185">Reference proteome</keyword>
<evidence type="ECO:0000256" key="3">
    <source>
        <dbReference type="ARBA" id="ARBA00022737"/>
    </source>
</evidence>
<evidence type="ECO:0000313" key="9">
    <source>
        <dbReference type="Proteomes" id="UP000008141"/>
    </source>
</evidence>
<sequence length="1965" mass="202015">MTTADQEVLSKLLPIVIGKLGAGASPAVQKKVLEILSHCNKRTRSLPALRLPLRELAVLYAAPGTGPMARNFAIVYLEQALPALLNGISSCPQQHQDMLLRMAAQCWEHMAVTGNSFARGSEKDFAAAYPFLQQPSPSEAGPAEAGRGSGTAAADRRLVLRFALLLMLYQPTSAKGPANPLAAAQAAAGGGGSSNGPQPMDVDAAAAAVAGLPPGMSRQDVAAVEGKAAPTGEVLVRQKLGFLNFSAAAGMDPTEVLQVYLAAACDPNEQVVSRRGDELLKKRCGIDAHKPTVNLEADSVVEPLFELFHGTADDAALPEQASERRPPAGVALRARLLSIFCKSVAAASCFPHSLTTVTVCLYGRQTTPRLRQLGMEFAVWVFKHAAPQQLAPAAASILDSLLQLLDDGSTRSGDSTALTLRGFTYQAVGQLAQRQPQAFAGRTDIAARFFAALATEPPGVRAAVQEATASLASAFRDAKGETAAALQQLLLESVGQQQPEAVRMAALQWAIKLFPFAHIPARYLCILAAADPRFQIAEAAAEGLHPLKFASGGASGGSTASSRSGGGASLPAYPDFAGVLQYLQQQAFLAAISFLESCRRQAAGTTAAGSSGGMAPDSAASYLLLLENALLAAAPSELHAAALGAMLAVAAAQQGAFAAAFAADAPRQQLLLHLLGHVDAGARQAAAQLLGMLVPHLGAPPKGPAAQQPGQEVPSQGGSPTARVSALCDALLSTLRVGGADGAKHAKQEQVEGAAAGAGTPPVPQELLLSLLQQLRQLLQAPAAAAPAAASTTAGTSGLRAGAALALALAGLPLAAAGTSEGTEPARLLLPALPHAAGAAAETATLLADKDPKIAKKAAAALGYLCWAHAAAPVAATAPAGSPPGGDVDKEAADATASAAADSSSSAGGSAVGSLLEPSVSALLALRTSKNEEVLFAAGEALCFCFGGVQVTPDDILHTPFTSLAAAWKQQQQPGQGRAAQDQAQPSAMEVEGDGATAGGDAPGTSVALAAAQQQILGAVMDECLLNSRVEVRCAGAVWLVSLLLYCGRHPRLLPLLPDVQQALSSLLGDQNELTQEMASRGLAAVYDMAGEGTRKALLDSLIGTLSGAPQKRRAVKLSKDSELFEAGQLGSVPGGGTLTTYKELCSLATELGQPDLVYRFMELANHQAAVNSSRGAAFGFASIAKLAGEQLGPHIVRIIPRLYRYLYDPNGKVRDAMSHIWHALLDDPKASVTQNFDAIMRALLVDLGGGQWRVREAAALAMGDLLQGRRWGELQPHFEQLWVMTLRVMDDIKESVRQAGIALARSVRGLTLRLADVELTPAGEGRQAVGVALPLMLETGLPSTVPEVQALALDTTCKLAAAAGPELLRPHMPLLVPAMLESLSGLEDSRLNYIEQHAERLGLDAGRLEGARVAAAQGGPAGETLDLCARYADVATMAELAPRLGALVRRGVGLNTRAGAGRFITQVTRRLGGDMQPLASQLIKALTEACRSDRSPAVRKAYAAAAALLCRHAPTARVNRFVTDALASLAAEGADRDDRYVAGLLLRELGHESSDVLEAHAGEVAPPAYMAQFDEEADVAAVWREVWEESTASAGAGLRLHMTEVVKLVTSGLQSGQWSRKKAAAAAAAQICKAGADALVPHAPALLDALLKELPGRIWEGKEVVLGATGALSAACAASLAPPQRRRVVAALLEAAGKKRAAYRKEALVQLEVVLLAFGGGGADGAASGSSVAGGGSGVVAGGSGAAGEAEGAAEAGEFYPMVAPLMLELAGSYVEAAQGGGAMETDQQHQGQQQGEAHPGKAVPVAQVAACLGAAFATAGPATAQAHADAAVASLAALLCAAGKAADQMAAVAAGCRVAEHAARISAAAPGAARQATVLVPQQEGVAALLQAALRLAEEGKVAQLREQCYKLSELLLEQLWRALPEAERVAVLSRLGTAEGREKLPAIKAQASHLAAKLRQLA</sequence>
<evidence type="ECO:0000313" key="8">
    <source>
        <dbReference type="EMBL" id="EFN52702.1"/>
    </source>
</evidence>
<dbReference type="InterPro" id="IPR024372">
    <property type="entry name" value="Ecm29_N"/>
</dbReference>
<dbReference type="InterPro" id="IPR016024">
    <property type="entry name" value="ARM-type_fold"/>
</dbReference>
<dbReference type="STRING" id="554065.E1ZNL0"/>
<protein>
    <submittedName>
        <fullName evidence="8">Uncharacterized protein</fullName>
    </submittedName>
</protein>
<dbReference type="GO" id="GO:0005634">
    <property type="term" value="C:nucleus"/>
    <property type="evidence" value="ECO:0007669"/>
    <property type="project" value="TreeGrafter"/>
</dbReference>
<accession>E1ZNL0</accession>
<feature type="compositionally biased region" description="Low complexity" evidence="5">
    <location>
        <begin position="970"/>
        <end position="985"/>
    </location>
</feature>
<dbReference type="PANTHER" id="PTHR23346:SF19">
    <property type="entry name" value="PROTEASOME ADAPTER AND SCAFFOLD PROTEIN ECM29"/>
    <property type="match status" value="1"/>
</dbReference>
<dbReference type="OrthoDB" id="513441at2759"/>
<feature type="region of interest" description="Disordered" evidence="5">
    <location>
        <begin position="700"/>
        <end position="722"/>
    </location>
</feature>
<evidence type="ECO:0000259" key="6">
    <source>
        <dbReference type="Pfam" id="PF13001"/>
    </source>
</evidence>
<evidence type="ECO:0000256" key="1">
    <source>
        <dbReference type="ARBA" id="ARBA00004496"/>
    </source>
</evidence>
<dbReference type="FunCoup" id="E1ZNL0">
    <property type="interactions" value="1780"/>
</dbReference>
<feature type="region of interest" description="Disordered" evidence="5">
    <location>
        <begin position="877"/>
        <end position="909"/>
    </location>
</feature>
<dbReference type="Pfam" id="PF24492">
    <property type="entry name" value="HEAT_ECM29"/>
    <property type="match status" value="1"/>
</dbReference>
<dbReference type="GO" id="GO:0036503">
    <property type="term" value="P:ERAD pathway"/>
    <property type="evidence" value="ECO:0007669"/>
    <property type="project" value="TreeGrafter"/>
</dbReference>
<dbReference type="Pfam" id="PF13001">
    <property type="entry name" value="ECM29_N"/>
    <property type="match status" value="1"/>
</dbReference>
<evidence type="ECO:0000256" key="2">
    <source>
        <dbReference type="ARBA" id="ARBA00022490"/>
    </source>
</evidence>
<dbReference type="GO" id="GO:0060090">
    <property type="term" value="F:molecular adaptor activity"/>
    <property type="evidence" value="ECO:0007669"/>
    <property type="project" value="InterPro"/>
</dbReference>
<comment type="subcellular location">
    <subcellularLocation>
        <location evidence="1">Cytoplasm</location>
    </subcellularLocation>
</comment>
<organism evidence="9">
    <name type="scientific">Chlorella variabilis</name>
    <name type="common">Green alga</name>
    <dbReference type="NCBI Taxonomy" id="554065"/>
    <lineage>
        <taxon>Eukaryota</taxon>
        <taxon>Viridiplantae</taxon>
        <taxon>Chlorophyta</taxon>
        <taxon>core chlorophytes</taxon>
        <taxon>Trebouxiophyceae</taxon>
        <taxon>Chlorellales</taxon>
        <taxon>Chlorellaceae</taxon>
        <taxon>Chlorella clade</taxon>
        <taxon>Chlorella</taxon>
    </lineage>
</organism>
<name>E1ZNL0_CHLVA</name>
<keyword evidence="3" id="KW-0677">Repeat</keyword>
<dbReference type="EMBL" id="GL433855">
    <property type="protein sequence ID" value="EFN52702.1"/>
    <property type="molecule type" value="Genomic_DNA"/>
</dbReference>
<dbReference type="InterPro" id="IPR011989">
    <property type="entry name" value="ARM-like"/>
</dbReference>
<dbReference type="GeneID" id="17352036"/>
<dbReference type="InParanoid" id="E1ZNL0"/>
<dbReference type="PANTHER" id="PTHR23346">
    <property type="entry name" value="TRANSLATIONAL ACTIVATOR GCN1-RELATED"/>
    <property type="match status" value="1"/>
</dbReference>
<dbReference type="KEGG" id="cvr:CHLNCDRAFT_138705"/>
<dbReference type="Gene3D" id="1.25.10.10">
    <property type="entry name" value="Leucine-rich Repeat Variant"/>
    <property type="match status" value="4"/>
</dbReference>
<feature type="domain" description="Proteasome component Ecm29 N-terminal" evidence="6">
    <location>
        <begin position="6"/>
        <end position="528"/>
    </location>
</feature>
<feature type="domain" description="Proteasome adapter and scaffold protein ECM29 HEAT-repeat" evidence="7">
    <location>
        <begin position="1369"/>
        <end position="1526"/>
    </location>
</feature>
<dbReference type="OMA" id="ECARAWK"/>
<dbReference type="eggNOG" id="KOG0915">
    <property type="taxonomic scope" value="Eukaryota"/>
</dbReference>
<evidence type="ECO:0000256" key="4">
    <source>
        <dbReference type="ARBA" id="ARBA00022942"/>
    </source>
</evidence>
<feature type="compositionally biased region" description="Low complexity" evidence="5">
    <location>
        <begin position="894"/>
        <end position="909"/>
    </location>
</feature>
<dbReference type="RefSeq" id="XP_005844804.1">
    <property type="nucleotide sequence ID" value="XM_005844742.1"/>
</dbReference>
<dbReference type="Proteomes" id="UP000008141">
    <property type="component" value="Unassembled WGS sequence"/>
</dbReference>
<keyword evidence="4" id="KW-0647">Proteasome</keyword>
<keyword evidence="2" id="KW-0963">Cytoplasm</keyword>
<proteinExistence type="predicted"/>
<evidence type="ECO:0000256" key="5">
    <source>
        <dbReference type="SAM" id="MobiDB-lite"/>
    </source>
</evidence>
<feature type="region of interest" description="Disordered" evidence="5">
    <location>
        <begin position="970"/>
        <end position="1002"/>
    </location>
</feature>